<proteinExistence type="predicted"/>
<protein>
    <submittedName>
        <fullName evidence="1">Uncharacterized protein</fullName>
    </submittedName>
</protein>
<dbReference type="AlphaFoldDB" id="A0A822YG08"/>
<dbReference type="EMBL" id="DUZY01000003">
    <property type="protein sequence ID" value="DAD31352.1"/>
    <property type="molecule type" value="Genomic_DNA"/>
</dbReference>
<organism evidence="1 2">
    <name type="scientific">Nelumbo nucifera</name>
    <name type="common">Sacred lotus</name>
    <dbReference type="NCBI Taxonomy" id="4432"/>
    <lineage>
        <taxon>Eukaryota</taxon>
        <taxon>Viridiplantae</taxon>
        <taxon>Streptophyta</taxon>
        <taxon>Embryophyta</taxon>
        <taxon>Tracheophyta</taxon>
        <taxon>Spermatophyta</taxon>
        <taxon>Magnoliopsida</taxon>
        <taxon>Proteales</taxon>
        <taxon>Nelumbonaceae</taxon>
        <taxon>Nelumbo</taxon>
    </lineage>
</organism>
<evidence type="ECO:0000313" key="1">
    <source>
        <dbReference type="EMBL" id="DAD31352.1"/>
    </source>
</evidence>
<gene>
    <name evidence="1" type="ORF">HUJ06_010203</name>
</gene>
<sequence>MEYVFCSENMPLYSLNFIVISCSWFFPSSRQDEGPQL</sequence>
<dbReference type="Proteomes" id="UP000607653">
    <property type="component" value="Unassembled WGS sequence"/>
</dbReference>
<comment type="caution">
    <text evidence="1">The sequence shown here is derived from an EMBL/GenBank/DDBJ whole genome shotgun (WGS) entry which is preliminary data.</text>
</comment>
<name>A0A822YG08_NELNU</name>
<reference evidence="1 2" key="1">
    <citation type="journal article" date="2020" name="Mol. Biol. Evol.">
        <title>Distinct Expression and Methylation Patterns for Genes with Different Fates following a Single Whole-Genome Duplication in Flowering Plants.</title>
        <authorList>
            <person name="Shi T."/>
            <person name="Rahmani R.S."/>
            <person name="Gugger P.F."/>
            <person name="Wang M."/>
            <person name="Li H."/>
            <person name="Zhang Y."/>
            <person name="Li Z."/>
            <person name="Wang Q."/>
            <person name="Van de Peer Y."/>
            <person name="Marchal K."/>
            <person name="Chen J."/>
        </authorList>
    </citation>
    <scope>NUCLEOTIDE SEQUENCE [LARGE SCALE GENOMIC DNA]</scope>
    <source>
        <tissue evidence="1">Leaf</tissue>
    </source>
</reference>
<evidence type="ECO:0000313" key="2">
    <source>
        <dbReference type="Proteomes" id="UP000607653"/>
    </source>
</evidence>
<keyword evidence="2" id="KW-1185">Reference proteome</keyword>
<accession>A0A822YG08</accession>